<dbReference type="EMBL" id="DVLY01000008">
    <property type="protein sequence ID" value="HIT97291.1"/>
    <property type="molecule type" value="Genomic_DNA"/>
</dbReference>
<dbReference type="InterPro" id="IPR009057">
    <property type="entry name" value="Homeodomain-like_sf"/>
</dbReference>
<dbReference type="GO" id="GO:0043565">
    <property type="term" value="F:sequence-specific DNA binding"/>
    <property type="evidence" value="ECO:0007669"/>
    <property type="project" value="InterPro"/>
</dbReference>
<dbReference type="AlphaFoldDB" id="A0A9D1H8E1"/>
<dbReference type="InterPro" id="IPR018060">
    <property type="entry name" value="HTH_AraC"/>
</dbReference>
<protein>
    <submittedName>
        <fullName evidence="5">AraC family transcriptional regulator</fullName>
    </submittedName>
</protein>
<keyword evidence="2" id="KW-0238">DNA-binding</keyword>
<evidence type="ECO:0000313" key="6">
    <source>
        <dbReference type="Proteomes" id="UP000824161"/>
    </source>
</evidence>
<gene>
    <name evidence="5" type="ORF">IAC44_00465</name>
</gene>
<proteinExistence type="predicted"/>
<dbReference type="Pfam" id="PF12833">
    <property type="entry name" value="HTH_18"/>
    <property type="match status" value="1"/>
</dbReference>
<dbReference type="PANTHER" id="PTHR43280:SF32">
    <property type="entry name" value="TRANSCRIPTIONAL REGULATORY PROTEIN"/>
    <property type="match status" value="1"/>
</dbReference>
<evidence type="ECO:0000256" key="1">
    <source>
        <dbReference type="ARBA" id="ARBA00023015"/>
    </source>
</evidence>
<accession>A0A9D1H8E1</accession>
<evidence type="ECO:0000256" key="3">
    <source>
        <dbReference type="ARBA" id="ARBA00023163"/>
    </source>
</evidence>
<organism evidence="5 6">
    <name type="scientific">Candidatus Merdimorpha stercoravium</name>
    <dbReference type="NCBI Taxonomy" id="2840863"/>
    <lineage>
        <taxon>Bacteria</taxon>
        <taxon>Pseudomonadati</taxon>
        <taxon>Bacteroidota</taxon>
        <taxon>Flavobacteriia</taxon>
        <taxon>Flavobacteriales</taxon>
        <taxon>Candidatus Merdimorpha</taxon>
    </lineage>
</organism>
<name>A0A9D1H8E1_9FLAO</name>
<keyword evidence="3" id="KW-0804">Transcription</keyword>
<evidence type="ECO:0000313" key="5">
    <source>
        <dbReference type="EMBL" id="HIT97291.1"/>
    </source>
</evidence>
<reference evidence="5" key="2">
    <citation type="journal article" date="2021" name="PeerJ">
        <title>Extensive microbial diversity within the chicken gut microbiome revealed by metagenomics and culture.</title>
        <authorList>
            <person name="Gilroy R."/>
            <person name="Ravi A."/>
            <person name="Getino M."/>
            <person name="Pursley I."/>
            <person name="Horton D.L."/>
            <person name="Alikhan N.F."/>
            <person name="Baker D."/>
            <person name="Gharbi K."/>
            <person name="Hall N."/>
            <person name="Watson M."/>
            <person name="Adriaenssens E.M."/>
            <person name="Foster-Nyarko E."/>
            <person name="Jarju S."/>
            <person name="Secka A."/>
            <person name="Antonio M."/>
            <person name="Oren A."/>
            <person name="Chaudhuri R.R."/>
            <person name="La Ragione R."/>
            <person name="Hildebrand F."/>
            <person name="Pallen M.J."/>
        </authorList>
    </citation>
    <scope>NUCLEOTIDE SEQUENCE</scope>
    <source>
        <strain evidence="5">1383</strain>
    </source>
</reference>
<comment type="caution">
    <text evidence="5">The sequence shown here is derived from an EMBL/GenBank/DDBJ whole genome shotgun (WGS) entry which is preliminary data.</text>
</comment>
<dbReference type="SMART" id="SM00342">
    <property type="entry name" value="HTH_ARAC"/>
    <property type="match status" value="1"/>
</dbReference>
<dbReference type="Proteomes" id="UP000824161">
    <property type="component" value="Unassembled WGS sequence"/>
</dbReference>
<evidence type="ECO:0000256" key="2">
    <source>
        <dbReference type="ARBA" id="ARBA00023125"/>
    </source>
</evidence>
<dbReference type="GO" id="GO:0003700">
    <property type="term" value="F:DNA-binding transcription factor activity"/>
    <property type="evidence" value="ECO:0007669"/>
    <property type="project" value="InterPro"/>
</dbReference>
<feature type="domain" description="HTH araC/xylS-type" evidence="4">
    <location>
        <begin position="190"/>
        <end position="292"/>
    </location>
</feature>
<dbReference type="SUPFAM" id="SSF46689">
    <property type="entry name" value="Homeodomain-like"/>
    <property type="match status" value="1"/>
</dbReference>
<dbReference type="PANTHER" id="PTHR43280">
    <property type="entry name" value="ARAC-FAMILY TRANSCRIPTIONAL REGULATOR"/>
    <property type="match status" value="1"/>
</dbReference>
<keyword evidence="1" id="KW-0805">Transcription regulation</keyword>
<dbReference type="PROSITE" id="PS01124">
    <property type="entry name" value="HTH_ARAC_FAMILY_2"/>
    <property type="match status" value="1"/>
</dbReference>
<dbReference type="Gene3D" id="1.10.10.60">
    <property type="entry name" value="Homeodomain-like"/>
    <property type="match status" value="1"/>
</dbReference>
<sequence length="292" mass="33799">MKITKIPQLGIRFTQNIPGIITLGEDFAIFDDLSAVPALEHPIRIEALVLSMCLKGRMDLSINMERRSIAPGDMILIRPNNILQHLSHSDDLSAVFIAMNVHSTVDIISLIKRTLPTYHYMKEAPLIHLDDQERQCFSEYYRLLKAKAAATDNPMRREIIINIVRAMICDLIYISQCRIPQDNTPKRREDQLAELFFRQMEKSFREHRDVAYYADKLCLTPKYLSQMVKKATGRTAGQWIDYRVILEAKVLLQTTDMTVQQISQELNFPNQSFFGKYFKNLTGISPQKYRKA</sequence>
<evidence type="ECO:0000259" key="4">
    <source>
        <dbReference type="PROSITE" id="PS01124"/>
    </source>
</evidence>
<reference evidence="5" key="1">
    <citation type="submission" date="2020-10" db="EMBL/GenBank/DDBJ databases">
        <authorList>
            <person name="Gilroy R."/>
        </authorList>
    </citation>
    <scope>NUCLEOTIDE SEQUENCE</scope>
    <source>
        <strain evidence="5">1383</strain>
    </source>
</reference>